<proteinExistence type="predicted"/>
<reference evidence="1 2" key="1">
    <citation type="journal article" date="2021" name="Int. J. Syst. Evol. Microbiol.">
        <title>Novosphingobium decolorationis sp. nov., an aniline blue-decolourizing bacterium isolated from East Pacific sediment.</title>
        <authorList>
            <person name="Chen X."/>
            <person name="Dong B."/>
            <person name="Chen T."/>
            <person name="Ren N."/>
            <person name="Wang J."/>
            <person name="Xu Y."/>
            <person name="Yang J."/>
            <person name="Zhu S."/>
            <person name="Chen J."/>
        </authorList>
    </citation>
    <scope>NUCLEOTIDE SEQUENCE [LARGE SCALE GENOMIC DNA]</scope>
    <source>
        <strain evidence="1 2">502str22</strain>
    </source>
</reference>
<dbReference type="EMBL" id="CP054856">
    <property type="protein sequence ID" value="QVM82961.1"/>
    <property type="molecule type" value="Genomic_DNA"/>
</dbReference>
<gene>
    <name evidence="1" type="ORF">HT578_03870</name>
</gene>
<protein>
    <submittedName>
        <fullName evidence="1">Uncharacterized protein</fullName>
    </submittedName>
</protein>
<organism evidence="1 2">
    <name type="scientific">Novosphingobium decolorationis</name>
    <dbReference type="NCBI Taxonomy" id="2698673"/>
    <lineage>
        <taxon>Bacteria</taxon>
        <taxon>Pseudomonadati</taxon>
        <taxon>Pseudomonadota</taxon>
        <taxon>Alphaproteobacteria</taxon>
        <taxon>Sphingomonadales</taxon>
        <taxon>Sphingomonadaceae</taxon>
        <taxon>Novosphingobium</taxon>
    </lineage>
</organism>
<dbReference type="Proteomes" id="UP000677126">
    <property type="component" value="Chromosome"/>
</dbReference>
<sequence>MYDPLATCPVTPLGVTHDLGHCNFRLADGRLVSIPTNGFHKLRIIALFAGNTTWLEQNFPQISHERALDRTARAPSAAYSVQVYFAAGFDQAEAAEWLVAQCAARATVSAVPELRAAG</sequence>
<name>A0ABX8E409_9SPHN</name>
<accession>A0ABX8E409</accession>
<evidence type="ECO:0000313" key="2">
    <source>
        <dbReference type="Proteomes" id="UP000677126"/>
    </source>
</evidence>
<dbReference type="RefSeq" id="WP_213502246.1">
    <property type="nucleotide sequence ID" value="NZ_CP054856.1"/>
</dbReference>
<keyword evidence="2" id="KW-1185">Reference proteome</keyword>
<evidence type="ECO:0000313" key="1">
    <source>
        <dbReference type="EMBL" id="QVM82961.1"/>
    </source>
</evidence>